<protein>
    <submittedName>
        <fullName evidence="2">Oidioi.mRNA.OKI2018_I69.chr2.g8038.t1.cds</fullName>
    </submittedName>
</protein>
<evidence type="ECO:0000313" key="2">
    <source>
        <dbReference type="EMBL" id="CAG5113949.1"/>
    </source>
</evidence>
<keyword evidence="1" id="KW-0732">Signal</keyword>
<feature type="chain" id="PRO_5047355993" evidence="1">
    <location>
        <begin position="17"/>
        <end position="118"/>
    </location>
</feature>
<gene>
    <name evidence="2" type="ORF">OKIOD_LOCUS16803</name>
</gene>
<keyword evidence="3" id="KW-1185">Reference proteome</keyword>
<evidence type="ECO:0000256" key="1">
    <source>
        <dbReference type="SAM" id="SignalP"/>
    </source>
</evidence>
<dbReference type="EMBL" id="OU015567">
    <property type="protein sequence ID" value="CAG5113949.1"/>
    <property type="molecule type" value="Genomic_DNA"/>
</dbReference>
<evidence type="ECO:0000313" key="3">
    <source>
        <dbReference type="Proteomes" id="UP001158576"/>
    </source>
</evidence>
<sequence>MRFFSVFLISFAFAKGLNDEIRKQFMEMVMTHENPATEIIEKLTTEVDIIETKLQSKYDSAFLEEIGFEEEDGVDTCQLCTAIRLTPRCRKPIYPGQPTRPRICRACLIYLVAGCLAN</sequence>
<proteinExistence type="predicted"/>
<reference evidence="2 3" key="1">
    <citation type="submission" date="2021-04" db="EMBL/GenBank/DDBJ databases">
        <authorList>
            <person name="Bliznina A."/>
        </authorList>
    </citation>
    <scope>NUCLEOTIDE SEQUENCE [LARGE SCALE GENOMIC DNA]</scope>
</reference>
<accession>A0ABN7T917</accession>
<organism evidence="2 3">
    <name type="scientific">Oikopleura dioica</name>
    <name type="common">Tunicate</name>
    <dbReference type="NCBI Taxonomy" id="34765"/>
    <lineage>
        <taxon>Eukaryota</taxon>
        <taxon>Metazoa</taxon>
        <taxon>Chordata</taxon>
        <taxon>Tunicata</taxon>
        <taxon>Appendicularia</taxon>
        <taxon>Copelata</taxon>
        <taxon>Oikopleuridae</taxon>
        <taxon>Oikopleura</taxon>
    </lineage>
</organism>
<feature type="signal peptide" evidence="1">
    <location>
        <begin position="1"/>
        <end position="16"/>
    </location>
</feature>
<dbReference type="Proteomes" id="UP001158576">
    <property type="component" value="Chromosome 2"/>
</dbReference>
<name>A0ABN7T917_OIKDI</name>